<protein>
    <submittedName>
        <fullName evidence="4">Zinc-dependent alcohol dehydrogenase family protein</fullName>
    </submittedName>
</protein>
<dbReference type="Gene3D" id="3.40.50.720">
    <property type="entry name" value="NAD(P)-binding Rossmann-like Domain"/>
    <property type="match status" value="1"/>
</dbReference>
<comment type="caution">
    <text evidence="4">The sequence shown here is derived from an EMBL/GenBank/DDBJ whole genome shotgun (WGS) entry which is preliminary data.</text>
</comment>
<proteinExistence type="predicted"/>
<sequence length="329" mass="34860">MSRSDAVYFTEFGGPEVLRVGPWPEGPLGEHDVRIGVSTFALNRADLMYLAGEHYTIPVFPSRIGSEACGVVTETGAAVTGFAPGDRVTTIPFFTQNGVQGATAVVPDDYVTAVPDGLDDNEATAVWMQYLTPYFAFKEVCDLGEGDTVVITAASSSAGLGALQLCRELGVAAVATTRSPAKAEILRESGASEVVVGDDDLAKAISRASNGKSLQAAFDPLGGDSLQRYVDHLASGATVFGYGTLTDRQPVIPAAAMCRARAVFHPYSMFNHVSDAGQRARGVALISEGIRSGRLRPRVDRVFDFEHVVDAYRYMQSGEQAGKIIVAAS</sequence>
<dbReference type="Pfam" id="PF13602">
    <property type="entry name" value="ADH_zinc_N_2"/>
    <property type="match status" value="1"/>
</dbReference>
<dbReference type="Pfam" id="PF08240">
    <property type="entry name" value="ADH_N"/>
    <property type="match status" value="1"/>
</dbReference>
<dbReference type="InterPro" id="IPR036291">
    <property type="entry name" value="NAD(P)-bd_dom_sf"/>
</dbReference>
<evidence type="ECO:0000313" key="4">
    <source>
        <dbReference type="EMBL" id="MBB2505216.1"/>
    </source>
</evidence>
<gene>
    <name evidence="4" type="ORF">H5411_39570</name>
</gene>
<dbReference type="Proteomes" id="UP000550260">
    <property type="component" value="Unassembled WGS sequence"/>
</dbReference>
<feature type="domain" description="Enoyl reductase (ER)" evidence="3">
    <location>
        <begin position="13"/>
        <end position="326"/>
    </location>
</feature>
<dbReference type="InterPro" id="IPR011032">
    <property type="entry name" value="GroES-like_sf"/>
</dbReference>
<evidence type="ECO:0000259" key="3">
    <source>
        <dbReference type="SMART" id="SM00829"/>
    </source>
</evidence>
<dbReference type="InterPro" id="IPR013154">
    <property type="entry name" value="ADH-like_N"/>
</dbReference>
<keyword evidence="1" id="KW-0521">NADP</keyword>
<organism evidence="4 5">
    <name type="scientific">Amycolatopsis echigonensis</name>
    <dbReference type="NCBI Taxonomy" id="2576905"/>
    <lineage>
        <taxon>Bacteria</taxon>
        <taxon>Bacillati</taxon>
        <taxon>Actinomycetota</taxon>
        <taxon>Actinomycetes</taxon>
        <taxon>Pseudonocardiales</taxon>
        <taxon>Pseudonocardiaceae</taxon>
        <taxon>Amycolatopsis</taxon>
    </lineage>
</organism>
<dbReference type="PANTHER" id="PTHR48106">
    <property type="entry name" value="QUINONE OXIDOREDUCTASE PIG3-RELATED"/>
    <property type="match status" value="1"/>
</dbReference>
<accession>A0A8E2B8N6</accession>
<dbReference type="SUPFAM" id="SSF50129">
    <property type="entry name" value="GroES-like"/>
    <property type="match status" value="1"/>
</dbReference>
<dbReference type="GO" id="GO:0070402">
    <property type="term" value="F:NADPH binding"/>
    <property type="evidence" value="ECO:0007669"/>
    <property type="project" value="TreeGrafter"/>
</dbReference>
<evidence type="ECO:0000256" key="2">
    <source>
        <dbReference type="ARBA" id="ARBA00023002"/>
    </source>
</evidence>
<evidence type="ECO:0000313" key="5">
    <source>
        <dbReference type="Proteomes" id="UP000550260"/>
    </source>
</evidence>
<dbReference type="SUPFAM" id="SSF51735">
    <property type="entry name" value="NAD(P)-binding Rossmann-fold domains"/>
    <property type="match status" value="1"/>
</dbReference>
<dbReference type="SMART" id="SM00829">
    <property type="entry name" value="PKS_ER"/>
    <property type="match status" value="1"/>
</dbReference>
<dbReference type="EMBL" id="JACJHR010000095">
    <property type="protein sequence ID" value="MBB2505216.1"/>
    <property type="molecule type" value="Genomic_DNA"/>
</dbReference>
<evidence type="ECO:0000256" key="1">
    <source>
        <dbReference type="ARBA" id="ARBA00022857"/>
    </source>
</evidence>
<dbReference type="InterPro" id="IPR020843">
    <property type="entry name" value="ER"/>
</dbReference>
<dbReference type="AlphaFoldDB" id="A0A8E2B8N6"/>
<dbReference type="PANTHER" id="PTHR48106:SF5">
    <property type="entry name" value="ZINC-CONTAINING ALCOHOL DEHYDROGENASE"/>
    <property type="match status" value="1"/>
</dbReference>
<reference evidence="4 5" key="1">
    <citation type="submission" date="2020-08" db="EMBL/GenBank/DDBJ databases">
        <title>Amycolatopsis echigonensis JCM 21831.</title>
        <authorList>
            <person name="Tedsree N."/>
            <person name="Kuncharoen N."/>
            <person name="Likhitwitayawuid K."/>
            <person name="Tanasupawat S."/>
        </authorList>
    </citation>
    <scope>NUCLEOTIDE SEQUENCE [LARGE SCALE GENOMIC DNA]</scope>
    <source>
        <strain evidence="4 5">JCM 21831</strain>
    </source>
</reference>
<dbReference type="GO" id="GO:0016651">
    <property type="term" value="F:oxidoreductase activity, acting on NAD(P)H"/>
    <property type="evidence" value="ECO:0007669"/>
    <property type="project" value="TreeGrafter"/>
</dbReference>
<dbReference type="Gene3D" id="3.90.180.10">
    <property type="entry name" value="Medium-chain alcohol dehydrogenases, catalytic domain"/>
    <property type="match status" value="1"/>
</dbReference>
<dbReference type="RefSeq" id="WP_183126759.1">
    <property type="nucleotide sequence ID" value="NZ_JACJHR010000095.1"/>
</dbReference>
<dbReference type="CDD" id="cd08268">
    <property type="entry name" value="MDR2"/>
    <property type="match status" value="1"/>
</dbReference>
<keyword evidence="2" id="KW-0560">Oxidoreductase</keyword>
<name>A0A8E2B8N6_9PSEU</name>